<evidence type="ECO:0000313" key="2">
    <source>
        <dbReference type="Proteomes" id="UP000217545"/>
    </source>
</evidence>
<dbReference type="EMBL" id="CP010784">
    <property type="protein sequence ID" value="ATF05808.1"/>
    <property type="molecule type" value="Genomic_DNA"/>
</dbReference>
<name>A0AAD0ECT5_9RHOB</name>
<accession>A0AAD0ECT5</accession>
<dbReference type="AlphaFoldDB" id="A0AAD0ECT5"/>
<evidence type="ECO:0000313" key="1">
    <source>
        <dbReference type="EMBL" id="ATF05808.1"/>
    </source>
</evidence>
<proteinExistence type="predicted"/>
<sequence>MNLMDRRIWPCPHRTKRKRFAALAITNDDTTIKHFPTRLAAALWLKSKREAKA</sequence>
<organism evidence="1 2">
    <name type="scientific">Phaeobacter gallaeciensis</name>
    <dbReference type="NCBI Taxonomy" id="60890"/>
    <lineage>
        <taxon>Bacteria</taxon>
        <taxon>Pseudomonadati</taxon>
        <taxon>Pseudomonadota</taxon>
        <taxon>Alphaproteobacteria</taxon>
        <taxon>Rhodobacterales</taxon>
        <taxon>Roseobacteraceae</taxon>
        <taxon>Phaeobacter</taxon>
    </lineage>
</organism>
<dbReference type="Proteomes" id="UP000217545">
    <property type="component" value="Chromosome"/>
</dbReference>
<reference evidence="1 2" key="1">
    <citation type="journal article" date="2017" name="Front. Microbiol.">
        <title>Phaeobacter piscinae sp. nov., a species of the Roseobacter group and potential aquaculture probiont.</title>
        <authorList>
            <person name="Sonnenschein E.C."/>
            <person name="Phippen C.B.W."/>
            <person name="Nielsen K.F."/>
            <person name="Mateiu R.V."/>
            <person name="Melchiorsen J."/>
            <person name="Gram L."/>
            <person name="Overmann J."/>
            <person name="Freese H.M."/>
        </authorList>
    </citation>
    <scope>NUCLEOTIDE SEQUENCE [LARGE SCALE GENOMIC DNA]</scope>
    <source>
        <strain evidence="1 2">P63</strain>
    </source>
</reference>
<protein>
    <submittedName>
        <fullName evidence="1">Uncharacterized protein</fullName>
    </submittedName>
</protein>
<gene>
    <name evidence="1" type="ORF">PhaeoP63_01733</name>
</gene>